<keyword evidence="2" id="KW-1133">Transmembrane helix</keyword>
<dbReference type="Gene3D" id="3.40.50.10140">
    <property type="entry name" value="Toll/interleukin-1 receptor homology (TIR) domain"/>
    <property type="match status" value="1"/>
</dbReference>
<keyword evidence="5" id="KW-1185">Reference proteome</keyword>
<organism evidence="4 5">
    <name type="scientific">Allocatelliglobosispora scoriae</name>
    <dbReference type="NCBI Taxonomy" id="643052"/>
    <lineage>
        <taxon>Bacteria</taxon>
        <taxon>Bacillati</taxon>
        <taxon>Actinomycetota</taxon>
        <taxon>Actinomycetes</taxon>
        <taxon>Micromonosporales</taxon>
        <taxon>Micromonosporaceae</taxon>
        <taxon>Allocatelliglobosispora</taxon>
    </lineage>
</organism>
<evidence type="ECO:0000256" key="1">
    <source>
        <dbReference type="SAM" id="MobiDB-lite"/>
    </source>
</evidence>
<dbReference type="SUPFAM" id="SSF52200">
    <property type="entry name" value="Toll/Interleukin receptor TIR domain"/>
    <property type="match status" value="1"/>
</dbReference>
<dbReference type="SMART" id="SM00255">
    <property type="entry name" value="TIR"/>
    <property type="match status" value="1"/>
</dbReference>
<evidence type="ECO:0000313" key="4">
    <source>
        <dbReference type="EMBL" id="MBB5870046.1"/>
    </source>
</evidence>
<feature type="region of interest" description="Disordered" evidence="1">
    <location>
        <begin position="128"/>
        <end position="157"/>
    </location>
</feature>
<feature type="transmembrane region" description="Helical" evidence="2">
    <location>
        <begin position="309"/>
        <end position="325"/>
    </location>
</feature>
<reference evidence="4 5" key="1">
    <citation type="submission" date="2020-08" db="EMBL/GenBank/DDBJ databases">
        <title>Sequencing the genomes of 1000 actinobacteria strains.</title>
        <authorList>
            <person name="Klenk H.-P."/>
        </authorList>
    </citation>
    <scope>NUCLEOTIDE SEQUENCE [LARGE SCALE GENOMIC DNA]</scope>
    <source>
        <strain evidence="4 5">DSM 45362</strain>
    </source>
</reference>
<protein>
    <recommendedName>
        <fullName evidence="3">TIR domain-containing protein</fullName>
    </recommendedName>
</protein>
<gene>
    <name evidence="4" type="ORF">F4553_003425</name>
</gene>
<name>A0A841BRN3_9ACTN</name>
<dbReference type="Pfam" id="PF13676">
    <property type="entry name" value="TIR_2"/>
    <property type="match status" value="1"/>
</dbReference>
<feature type="transmembrane region" description="Helical" evidence="2">
    <location>
        <begin position="167"/>
        <end position="188"/>
    </location>
</feature>
<dbReference type="Proteomes" id="UP000587527">
    <property type="component" value="Unassembled WGS sequence"/>
</dbReference>
<dbReference type="EMBL" id="JACHMN010000002">
    <property type="protein sequence ID" value="MBB5870046.1"/>
    <property type="molecule type" value="Genomic_DNA"/>
</dbReference>
<feature type="transmembrane region" description="Helical" evidence="2">
    <location>
        <begin position="194"/>
        <end position="212"/>
    </location>
</feature>
<keyword evidence="2" id="KW-0812">Transmembrane</keyword>
<feature type="transmembrane region" description="Helical" evidence="2">
    <location>
        <begin position="284"/>
        <end position="303"/>
    </location>
</feature>
<proteinExistence type="predicted"/>
<accession>A0A841BRN3</accession>
<evidence type="ECO:0000256" key="2">
    <source>
        <dbReference type="SAM" id="Phobius"/>
    </source>
</evidence>
<feature type="transmembrane region" description="Helical" evidence="2">
    <location>
        <begin position="219"/>
        <end position="239"/>
    </location>
</feature>
<feature type="domain" description="TIR" evidence="3">
    <location>
        <begin position="1"/>
        <end position="125"/>
    </location>
</feature>
<dbReference type="PROSITE" id="PS50104">
    <property type="entry name" value="TIR"/>
    <property type="match status" value="1"/>
</dbReference>
<comment type="caution">
    <text evidence="4">The sequence shown here is derived from an EMBL/GenBank/DDBJ whole genome shotgun (WGS) entry which is preliminary data.</text>
</comment>
<dbReference type="InterPro" id="IPR035897">
    <property type="entry name" value="Toll_tir_struct_dom_sf"/>
</dbReference>
<sequence length="393" mass="40958">MAGHVFISYSRRDGTYVRRLVDHLRSAGVEVWLDGDGIDYGDRWATVISERVDTSAVFVPVMSPASEGSEWVERELVRAQDGGRPIMPILLSGRPFFRLNATQFEDVTGDRMPQDRFVAKLRTLAPAADSAPQVPARPAPAVTPRRSRPSTPTTTAAPTAGRLGARLVCGLALALNLAAAIGLGVGHIPVGLSTAWLGAVLLGGTILALTGLRHFDHVFPGVWAVALGLVILLVTIVPPAPWPAPTSTGDIIARVIGGLVALLGLVSVWAEGLPLWVVFDGDDLIGLCLGGISVAAAVAVFMPRGTTEATVLVLFGMVLTVNLRATGRTRLLVGSAALVAAAGLLTDLLIGGWPGLSVLWPGIGTTLLATAAITRMITAPLGSGRSDPSQPSR</sequence>
<feature type="transmembrane region" description="Helical" evidence="2">
    <location>
        <begin position="332"/>
        <end position="353"/>
    </location>
</feature>
<dbReference type="RefSeq" id="WP_184837140.1">
    <property type="nucleotide sequence ID" value="NZ_JACHMN010000002.1"/>
</dbReference>
<evidence type="ECO:0000313" key="5">
    <source>
        <dbReference type="Proteomes" id="UP000587527"/>
    </source>
</evidence>
<dbReference type="InterPro" id="IPR000157">
    <property type="entry name" value="TIR_dom"/>
</dbReference>
<dbReference type="GO" id="GO:0007165">
    <property type="term" value="P:signal transduction"/>
    <property type="evidence" value="ECO:0007669"/>
    <property type="project" value="InterPro"/>
</dbReference>
<keyword evidence="2" id="KW-0472">Membrane</keyword>
<dbReference type="AlphaFoldDB" id="A0A841BRN3"/>
<feature type="transmembrane region" description="Helical" evidence="2">
    <location>
        <begin position="359"/>
        <end position="377"/>
    </location>
</feature>
<feature type="transmembrane region" description="Helical" evidence="2">
    <location>
        <begin position="251"/>
        <end position="272"/>
    </location>
</feature>
<feature type="compositionally biased region" description="Low complexity" evidence="1">
    <location>
        <begin position="134"/>
        <end position="157"/>
    </location>
</feature>
<evidence type="ECO:0000259" key="3">
    <source>
        <dbReference type="PROSITE" id="PS50104"/>
    </source>
</evidence>